<feature type="non-terminal residue" evidence="2">
    <location>
        <position position="50"/>
    </location>
</feature>
<feature type="chain" id="PRO_5004922710" description="Hydrophobin" evidence="1">
    <location>
        <begin position="21"/>
        <end position="50"/>
    </location>
</feature>
<protein>
    <recommendedName>
        <fullName evidence="3">Hydrophobin</fullName>
    </recommendedName>
</protein>
<reference evidence="2" key="1">
    <citation type="submission" date="2011-06" db="EMBL/GenBank/DDBJ databases">
        <title>The Genome Sequence of Fusarium oxysporum Fo47.</title>
        <authorList>
            <consortium name="The Broad Institute Genome Sequencing Platform"/>
            <person name="Ma L.-J."/>
            <person name="Gale L.R."/>
            <person name="Schwartz D.C."/>
            <person name="Zhou S."/>
            <person name="Corby-Kistler H."/>
            <person name="Young S.K."/>
            <person name="Zeng Q."/>
            <person name="Gargeya S."/>
            <person name="Fitzgerald M."/>
            <person name="Haas B."/>
            <person name="Abouelleil A."/>
            <person name="Alvarado L."/>
            <person name="Arachchi H.M."/>
            <person name="Berlin A."/>
            <person name="Brown A."/>
            <person name="Chapman S.B."/>
            <person name="Chen Z."/>
            <person name="Dunbar C."/>
            <person name="Freedman E."/>
            <person name="Gearin G."/>
            <person name="Gellesch M."/>
            <person name="Goldberg J."/>
            <person name="Griggs A."/>
            <person name="Gujja S."/>
            <person name="Heiman D."/>
            <person name="Howarth C."/>
            <person name="Larson L."/>
            <person name="Lui A."/>
            <person name="MacDonald P.J.P."/>
            <person name="Mehta T."/>
            <person name="Montmayeur A."/>
            <person name="Murphy C."/>
            <person name="Neiman D."/>
            <person name="Pearson M."/>
            <person name="Priest M."/>
            <person name="Roberts A."/>
            <person name="Saif S."/>
            <person name="Shea T."/>
            <person name="Shenoy N."/>
            <person name="Sisk P."/>
            <person name="Stolte C."/>
            <person name="Sykes S."/>
            <person name="Wortman J."/>
            <person name="Nusbaum C."/>
            <person name="Birren B."/>
        </authorList>
    </citation>
    <scope>NUCLEOTIDE SEQUENCE [LARGE SCALE GENOMIC DNA]</scope>
    <source>
        <strain evidence="2">Fo47</strain>
    </source>
</reference>
<evidence type="ECO:0008006" key="3">
    <source>
        <dbReference type="Google" id="ProtNLM"/>
    </source>
</evidence>
<evidence type="ECO:0000256" key="1">
    <source>
        <dbReference type="SAM" id="SignalP"/>
    </source>
</evidence>
<keyword evidence="1" id="KW-0732">Signal</keyword>
<organism evidence="2">
    <name type="scientific">Fusarium oxysporum Fo47</name>
    <dbReference type="NCBI Taxonomy" id="660027"/>
    <lineage>
        <taxon>Eukaryota</taxon>
        <taxon>Fungi</taxon>
        <taxon>Dikarya</taxon>
        <taxon>Ascomycota</taxon>
        <taxon>Pezizomycotina</taxon>
        <taxon>Sordariomycetes</taxon>
        <taxon>Hypocreomycetidae</taxon>
        <taxon>Hypocreales</taxon>
        <taxon>Nectriaceae</taxon>
        <taxon>Fusarium</taxon>
        <taxon>Fusarium oxysporum species complex</taxon>
    </lineage>
</organism>
<proteinExistence type="predicted"/>
<evidence type="ECO:0000313" key="2">
    <source>
        <dbReference type="EMBL" id="EWZ28758.1"/>
    </source>
</evidence>
<dbReference type="EMBL" id="JH717919">
    <property type="protein sequence ID" value="EWZ28758.1"/>
    <property type="molecule type" value="Genomic_DNA"/>
</dbReference>
<feature type="signal peptide" evidence="1">
    <location>
        <begin position="1"/>
        <end position="20"/>
    </location>
</feature>
<dbReference type="HOGENOM" id="CLU_204772_0_0_1"/>
<dbReference type="AlphaFoldDB" id="W9JH42"/>
<reference evidence="2" key="2">
    <citation type="submission" date="2012-06" db="EMBL/GenBank/DDBJ databases">
        <title>Annotation of the Genome Sequence of Fusarium oxysporum Fo47.</title>
        <authorList>
            <consortium name="The Broad Institute Genomics Platform"/>
            <person name="Ma L.-J."/>
            <person name="Corby-Kistler H."/>
            <person name="Broz K."/>
            <person name="Gale L.R."/>
            <person name="Jonkers W."/>
            <person name="O'Donnell K."/>
            <person name="Ploetz R."/>
            <person name="Steinberg C."/>
            <person name="Schwartz D.C."/>
            <person name="VanEtten H."/>
            <person name="Zhou S."/>
            <person name="Young S.K."/>
            <person name="Zeng Q."/>
            <person name="Gargeya S."/>
            <person name="Fitzgerald M."/>
            <person name="Abouelleil A."/>
            <person name="Alvarado L."/>
            <person name="Chapman S.B."/>
            <person name="Gainer-Dewar J."/>
            <person name="Goldberg J."/>
            <person name="Griggs A."/>
            <person name="Gujja S."/>
            <person name="Hansen M."/>
            <person name="Howarth C."/>
            <person name="Imamovic A."/>
            <person name="Ireland A."/>
            <person name="Larimer J."/>
            <person name="McCowan C."/>
            <person name="Murphy C."/>
            <person name="Pearson M."/>
            <person name="Poon T.W."/>
            <person name="Priest M."/>
            <person name="Roberts A."/>
            <person name="Saif S."/>
            <person name="Shea T."/>
            <person name="Sykes S."/>
            <person name="Wortman J."/>
            <person name="Nusbaum C."/>
            <person name="Birren B."/>
        </authorList>
    </citation>
    <scope>NUCLEOTIDE SEQUENCE</scope>
    <source>
        <strain evidence="2">Fo47</strain>
    </source>
</reference>
<sequence length="50" mass="4992">MLSKNVLATLSLALASGVMANPPHGQPACCSNSKGICASVLCTTTVGPLY</sequence>
<dbReference type="Proteomes" id="UP000030766">
    <property type="component" value="Unassembled WGS sequence"/>
</dbReference>
<accession>W9JH42</accession>
<dbReference type="VEuPathDB" id="FungiDB:FOZG_17626"/>
<name>W9JH42_FUSOX</name>
<gene>
    <name evidence="2" type="ORF">FOZG_17626</name>
</gene>